<dbReference type="GO" id="GO:0016887">
    <property type="term" value="F:ATP hydrolysis activity"/>
    <property type="evidence" value="ECO:0007669"/>
    <property type="project" value="InterPro"/>
</dbReference>
<dbReference type="InterPro" id="IPR027417">
    <property type="entry name" value="P-loop_NTPase"/>
</dbReference>
<dbReference type="SUPFAM" id="SSF90123">
    <property type="entry name" value="ABC transporter transmembrane region"/>
    <property type="match status" value="1"/>
</dbReference>
<reference evidence="12" key="1">
    <citation type="submission" date="2020-08" db="EMBL/GenBank/DDBJ databases">
        <title>Genome public.</title>
        <authorList>
            <person name="Liu C."/>
            <person name="Sun Q."/>
        </authorList>
    </citation>
    <scope>NUCLEOTIDE SEQUENCE</scope>
    <source>
        <strain evidence="12">NSJ-50</strain>
    </source>
</reference>
<feature type="domain" description="ABC transporter" evidence="10">
    <location>
        <begin position="342"/>
        <end position="576"/>
    </location>
</feature>
<protein>
    <submittedName>
        <fullName evidence="12">ABC transporter ATP-binding protein</fullName>
    </submittedName>
</protein>
<dbReference type="PANTHER" id="PTHR43394:SF1">
    <property type="entry name" value="ATP-BINDING CASSETTE SUB-FAMILY B MEMBER 10, MITOCHONDRIAL"/>
    <property type="match status" value="1"/>
</dbReference>
<dbReference type="Gene3D" id="1.20.1560.10">
    <property type="entry name" value="ABC transporter type 1, transmembrane domain"/>
    <property type="match status" value="1"/>
</dbReference>
<keyword evidence="5" id="KW-0547">Nucleotide-binding</keyword>
<keyword evidence="6 12" id="KW-0067">ATP-binding</keyword>
<dbReference type="InterPro" id="IPR003593">
    <property type="entry name" value="AAA+_ATPase"/>
</dbReference>
<comment type="subcellular location">
    <subcellularLocation>
        <location evidence="1">Cell membrane</location>
        <topology evidence="1">Multi-pass membrane protein</topology>
    </subcellularLocation>
</comment>
<feature type="domain" description="ABC transmembrane type-1" evidence="11">
    <location>
        <begin position="26"/>
        <end position="291"/>
    </location>
</feature>
<evidence type="ECO:0000259" key="10">
    <source>
        <dbReference type="PROSITE" id="PS50893"/>
    </source>
</evidence>
<dbReference type="SMART" id="SM00382">
    <property type="entry name" value="AAA"/>
    <property type="match status" value="1"/>
</dbReference>
<dbReference type="InterPro" id="IPR039421">
    <property type="entry name" value="Type_1_exporter"/>
</dbReference>
<dbReference type="PANTHER" id="PTHR43394">
    <property type="entry name" value="ATP-DEPENDENT PERMEASE MDL1, MITOCHONDRIAL"/>
    <property type="match status" value="1"/>
</dbReference>
<evidence type="ECO:0000256" key="3">
    <source>
        <dbReference type="ARBA" id="ARBA00022475"/>
    </source>
</evidence>
<dbReference type="Proteomes" id="UP000647416">
    <property type="component" value="Unassembled WGS sequence"/>
</dbReference>
<keyword evidence="2" id="KW-0813">Transport</keyword>
<dbReference type="PROSITE" id="PS50929">
    <property type="entry name" value="ABC_TM1F"/>
    <property type="match status" value="1"/>
</dbReference>
<evidence type="ECO:0000256" key="2">
    <source>
        <dbReference type="ARBA" id="ARBA00022448"/>
    </source>
</evidence>
<evidence type="ECO:0000256" key="7">
    <source>
        <dbReference type="ARBA" id="ARBA00022989"/>
    </source>
</evidence>
<dbReference type="SUPFAM" id="SSF52540">
    <property type="entry name" value="P-loop containing nucleoside triphosphate hydrolases"/>
    <property type="match status" value="1"/>
</dbReference>
<keyword evidence="4 9" id="KW-0812">Transmembrane</keyword>
<sequence length="595" mass="65464">MKKQSNLSRLLSYAGGHKYFTYVSWILSAVSALTALVPFWYIWKIINEVLKASPNFGSAQNLTHYGIMAMAYAIISYLIYIGALLCSHLAAFRIAANMRIDITEHIAKLPIGFTDSFGSGKLRKIINDSTAATETYLAHQLPDKYAAMATPVGLLALLLVFDWRLGLLSLVPVAVGFAVMSAMTGKRMEEKMRQYGNALAAMSNEAVEYVRGIPVVKTFGQSVFSFKKFKATIDEYKKWVLAYTKDMRLPMMLYTAAINGVFAFLILGAFWFTNGTVTSEFFVNLLFYIIITPVISVTLTKIMYMSEEGMVIGDAIERIDSVLNAEPMSVGNNPQNPKDASVELENVHFSYDGKKEVVSGISLKIKGGQTVAFVGPSGGGKSTLASLISRFFDVNSGSIKIGGVDVRDIPKDELMNTVSFVFQNSKLIKASILDNVKMGKSNATDEEVLNALRAAQCMDIIEKFPDGVNTVIGSRGVYLSGGEMQRIAIARAVLKNAPIIILDEATAFADPDNEVKVQTAFAKLSEGKTVIMIAHRLSTVRNADCIYVISDGKIAEYGNRAELIEKKGMFYKMQNDYQSSVSWKVSNETEESRND</sequence>
<organism evidence="12 13">
    <name type="scientific">Qingrenia yutianensis</name>
    <dbReference type="NCBI Taxonomy" id="2763676"/>
    <lineage>
        <taxon>Bacteria</taxon>
        <taxon>Bacillati</taxon>
        <taxon>Bacillota</taxon>
        <taxon>Clostridia</taxon>
        <taxon>Eubacteriales</taxon>
        <taxon>Oscillospiraceae</taxon>
        <taxon>Qingrenia</taxon>
    </lineage>
</organism>
<gene>
    <name evidence="12" type="ORF">H8706_08725</name>
</gene>
<dbReference type="EMBL" id="JACRTE010000011">
    <property type="protein sequence ID" value="MBC8596950.1"/>
    <property type="molecule type" value="Genomic_DNA"/>
</dbReference>
<dbReference type="Gene3D" id="3.40.50.300">
    <property type="entry name" value="P-loop containing nucleotide triphosphate hydrolases"/>
    <property type="match status" value="1"/>
</dbReference>
<keyword evidence="7 9" id="KW-1133">Transmembrane helix</keyword>
<dbReference type="InterPro" id="IPR017871">
    <property type="entry name" value="ABC_transporter-like_CS"/>
</dbReference>
<accession>A0A926FEU6</accession>
<dbReference type="InterPro" id="IPR011527">
    <property type="entry name" value="ABC1_TM_dom"/>
</dbReference>
<dbReference type="GO" id="GO:0005524">
    <property type="term" value="F:ATP binding"/>
    <property type="evidence" value="ECO:0007669"/>
    <property type="project" value="UniProtKB-KW"/>
</dbReference>
<evidence type="ECO:0000259" key="11">
    <source>
        <dbReference type="PROSITE" id="PS50929"/>
    </source>
</evidence>
<feature type="transmembrane region" description="Helical" evidence="9">
    <location>
        <begin position="251"/>
        <end position="273"/>
    </location>
</feature>
<dbReference type="FunFam" id="3.40.50.300:FF:000221">
    <property type="entry name" value="Multidrug ABC transporter ATP-binding protein"/>
    <property type="match status" value="1"/>
</dbReference>
<comment type="caution">
    <text evidence="12">The sequence shown here is derived from an EMBL/GenBank/DDBJ whole genome shotgun (WGS) entry which is preliminary data.</text>
</comment>
<dbReference type="RefSeq" id="WP_262432325.1">
    <property type="nucleotide sequence ID" value="NZ_JACRTE010000011.1"/>
</dbReference>
<dbReference type="Pfam" id="PF00664">
    <property type="entry name" value="ABC_membrane"/>
    <property type="match status" value="1"/>
</dbReference>
<dbReference type="GO" id="GO:0015421">
    <property type="term" value="F:ABC-type oligopeptide transporter activity"/>
    <property type="evidence" value="ECO:0007669"/>
    <property type="project" value="TreeGrafter"/>
</dbReference>
<feature type="transmembrane region" description="Helical" evidence="9">
    <location>
        <begin position="63"/>
        <end position="90"/>
    </location>
</feature>
<dbReference type="Pfam" id="PF00005">
    <property type="entry name" value="ABC_tran"/>
    <property type="match status" value="1"/>
</dbReference>
<keyword evidence="3" id="KW-1003">Cell membrane</keyword>
<evidence type="ECO:0000256" key="8">
    <source>
        <dbReference type="ARBA" id="ARBA00023136"/>
    </source>
</evidence>
<evidence type="ECO:0000256" key="5">
    <source>
        <dbReference type="ARBA" id="ARBA00022741"/>
    </source>
</evidence>
<dbReference type="InterPro" id="IPR036640">
    <property type="entry name" value="ABC1_TM_sf"/>
</dbReference>
<evidence type="ECO:0000256" key="6">
    <source>
        <dbReference type="ARBA" id="ARBA00022840"/>
    </source>
</evidence>
<keyword evidence="8 9" id="KW-0472">Membrane</keyword>
<name>A0A926FEU6_9FIRM</name>
<dbReference type="CDD" id="cd07346">
    <property type="entry name" value="ABC_6TM_exporters"/>
    <property type="match status" value="1"/>
</dbReference>
<feature type="transmembrane region" description="Helical" evidence="9">
    <location>
        <begin position="20"/>
        <end position="43"/>
    </location>
</feature>
<evidence type="ECO:0000256" key="9">
    <source>
        <dbReference type="SAM" id="Phobius"/>
    </source>
</evidence>
<evidence type="ECO:0000256" key="4">
    <source>
        <dbReference type="ARBA" id="ARBA00022692"/>
    </source>
</evidence>
<evidence type="ECO:0000313" key="13">
    <source>
        <dbReference type="Proteomes" id="UP000647416"/>
    </source>
</evidence>
<evidence type="ECO:0000256" key="1">
    <source>
        <dbReference type="ARBA" id="ARBA00004651"/>
    </source>
</evidence>
<proteinExistence type="predicted"/>
<evidence type="ECO:0000313" key="12">
    <source>
        <dbReference type="EMBL" id="MBC8596950.1"/>
    </source>
</evidence>
<keyword evidence="13" id="KW-1185">Reference proteome</keyword>
<feature type="transmembrane region" description="Helical" evidence="9">
    <location>
        <begin position="285"/>
        <end position="304"/>
    </location>
</feature>
<dbReference type="InterPro" id="IPR003439">
    <property type="entry name" value="ABC_transporter-like_ATP-bd"/>
</dbReference>
<dbReference type="AlphaFoldDB" id="A0A926FEU6"/>
<dbReference type="PROSITE" id="PS50893">
    <property type="entry name" value="ABC_TRANSPORTER_2"/>
    <property type="match status" value="1"/>
</dbReference>
<dbReference type="PROSITE" id="PS00211">
    <property type="entry name" value="ABC_TRANSPORTER_1"/>
    <property type="match status" value="1"/>
</dbReference>
<dbReference type="GO" id="GO:0005886">
    <property type="term" value="C:plasma membrane"/>
    <property type="evidence" value="ECO:0007669"/>
    <property type="project" value="UniProtKB-SubCell"/>
</dbReference>